<keyword evidence="3" id="KW-1185">Reference proteome</keyword>
<proteinExistence type="predicted"/>
<gene>
    <name evidence="2" type="ORF">RFI_28190</name>
</gene>
<evidence type="ECO:0000259" key="1">
    <source>
        <dbReference type="Pfam" id="PF03445"/>
    </source>
</evidence>
<evidence type="ECO:0000313" key="2">
    <source>
        <dbReference type="EMBL" id="ETO09198.1"/>
    </source>
</evidence>
<accession>X6M5D9</accession>
<name>X6M5D9_RETFI</name>
<comment type="caution">
    <text evidence="2">The sequence shown here is derived from an EMBL/GenBank/DDBJ whole genome shotgun (WGS) entry which is preliminary data.</text>
</comment>
<evidence type="ECO:0000313" key="3">
    <source>
        <dbReference type="Proteomes" id="UP000023152"/>
    </source>
</evidence>
<dbReference type="OrthoDB" id="10260758at2759"/>
<dbReference type="InterPro" id="IPR005105">
    <property type="entry name" value="GlnD_Uridyltrans_N"/>
</dbReference>
<dbReference type="EMBL" id="ASPP01024259">
    <property type="protein sequence ID" value="ETO09198.1"/>
    <property type="molecule type" value="Genomic_DNA"/>
</dbReference>
<dbReference type="AlphaFoldDB" id="X6M5D9"/>
<sequence length="124" mass="14285">MASQQIRILAQILPNSIAISFELYNNLWNKYLIQLCQLCANKNTKRMTRELCEILKMIWEFVLNRLPPSLCEYALLALRSLGRKEASPYSDMECACLIAEDTPEIRKYFANVSSMFEIVLIGMG</sequence>
<organism evidence="2 3">
    <name type="scientific">Reticulomyxa filosa</name>
    <dbReference type="NCBI Taxonomy" id="46433"/>
    <lineage>
        <taxon>Eukaryota</taxon>
        <taxon>Sar</taxon>
        <taxon>Rhizaria</taxon>
        <taxon>Retaria</taxon>
        <taxon>Foraminifera</taxon>
        <taxon>Monothalamids</taxon>
        <taxon>Reticulomyxidae</taxon>
        <taxon>Reticulomyxa</taxon>
    </lineage>
</organism>
<protein>
    <recommendedName>
        <fullName evidence="1">Protein-PII uridylyltransferase N-terminal domain-containing protein</fullName>
    </recommendedName>
</protein>
<dbReference type="Proteomes" id="UP000023152">
    <property type="component" value="Unassembled WGS sequence"/>
</dbReference>
<dbReference type="GO" id="GO:0008773">
    <property type="term" value="F:[protein-PII] uridylyltransferase activity"/>
    <property type="evidence" value="ECO:0007669"/>
    <property type="project" value="InterPro"/>
</dbReference>
<reference evidence="2 3" key="1">
    <citation type="journal article" date="2013" name="Curr. Biol.">
        <title>The Genome of the Foraminiferan Reticulomyxa filosa.</title>
        <authorList>
            <person name="Glockner G."/>
            <person name="Hulsmann N."/>
            <person name="Schleicher M."/>
            <person name="Noegel A.A."/>
            <person name="Eichinger L."/>
            <person name="Gallinger C."/>
            <person name="Pawlowski J."/>
            <person name="Sierra R."/>
            <person name="Euteneuer U."/>
            <person name="Pillet L."/>
            <person name="Moustafa A."/>
            <person name="Platzer M."/>
            <person name="Groth M."/>
            <person name="Szafranski K."/>
            <person name="Schliwa M."/>
        </authorList>
    </citation>
    <scope>NUCLEOTIDE SEQUENCE [LARGE SCALE GENOMIC DNA]</scope>
</reference>
<feature type="domain" description="Protein-PII uridylyltransferase N-terminal" evidence="1">
    <location>
        <begin position="53"/>
        <end position="118"/>
    </location>
</feature>
<dbReference type="Pfam" id="PF03445">
    <property type="entry name" value="DUF294"/>
    <property type="match status" value="1"/>
</dbReference>